<feature type="region of interest" description="Disordered" evidence="1">
    <location>
        <begin position="272"/>
        <end position="296"/>
    </location>
</feature>
<reference evidence="2 3" key="1">
    <citation type="submission" date="2023-03" db="EMBL/GenBank/DDBJ databases">
        <title>Genome insight into feeding habits of ladybird beetles.</title>
        <authorList>
            <person name="Li H.-S."/>
            <person name="Huang Y.-H."/>
            <person name="Pang H."/>
        </authorList>
    </citation>
    <scope>NUCLEOTIDE SEQUENCE [LARGE SCALE GENOMIC DNA]</scope>
    <source>
        <strain evidence="2">SYSU_2023b</strain>
        <tissue evidence="2">Whole body</tissue>
    </source>
</reference>
<name>A0AAW1UXD1_9CUCU</name>
<proteinExistence type="predicted"/>
<evidence type="ECO:0000313" key="3">
    <source>
        <dbReference type="Proteomes" id="UP001431783"/>
    </source>
</evidence>
<dbReference type="EMBL" id="JARQZJ010000095">
    <property type="protein sequence ID" value="KAK9885501.1"/>
    <property type="molecule type" value="Genomic_DNA"/>
</dbReference>
<gene>
    <name evidence="2" type="ORF">WA026_010994</name>
</gene>
<keyword evidence="3" id="KW-1185">Reference proteome</keyword>
<organism evidence="2 3">
    <name type="scientific">Henosepilachna vigintioctopunctata</name>
    <dbReference type="NCBI Taxonomy" id="420089"/>
    <lineage>
        <taxon>Eukaryota</taxon>
        <taxon>Metazoa</taxon>
        <taxon>Ecdysozoa</taxon>
        <taxon>Arthropoda</taxon>
        <taxon>Hexapoda</taxon>
        <taxon>Insecta</taxon>
        <taxon>Pterygota</taxon>
        <taxon>Neoptera</taxon>
        <taxon>Endopterygota</taxon>
        <taxon>Coleoptera</taxon>
        <taxon>Polyphaga</taxon>
        <taxon>Cucujiformia</taxon>
        <taxon>Coccinelloidea</taxon>
        <taxon>Coccinellidae</taxon>
        <taxon>Epilachninae</taxon>
        <taxon>Epilachnini</taxon>
        <taxon>Henosepilachna</taxon>
    </lineage>
</organism>
<evidence type="ECO:0000256" key="1">
    <source>
        <dbReference type="SAM" id="MobiDB-lite"/>
    </source>
</evidence>
<evidence type="ECO:0000313" key="2">
    <source>
        <dbReference type="EMBL" id="KAK9885501.1"/>
    </source>
</evidence>
<feature type="compositionally biased region" description="Basic and acidic residues" evidence="1">
    <location>
        <begin position="282"/>
        <end position="292"/>
    </location>
</feature>
<sequence>MFNEMKIYLEDKLCSCKSKDLNVVTSNAESRTSKRQSLPLEAEGIEISEIQTKSKSFETDVPSKILSDKVSTTMDKKSNFDDDSDTETMKKKTVDEIAVHSNSHNELNNSIEQDTYLNINEKKPPQNFSMEKIAQYYHSNDDDKIETSKNNENKNDDDDLIANNSLDQIGIMTTKKSNDDNELIDNKNSEGKEITRSSDEIIQYQQEVTEGDDMLKAQRGSSIINENELTLPQTFNDKIGDENKLLLNSNTGSLKMSNQSGDALEEERMVASRNSGISEQDNLDRVSKKETFESQAKPSIGISQNLETVDKKKLLLQTQSRA</sequence>
<dbReference type="AlphaFoldDB" id="A0AAW1UXD1"/>
<comment type="caution">
    <text evidence="2">The sequence shown here is derived from an EMBL/GenBank/DDBJ whole genome shotgun (WGS) entry which is preliminary data.</text>
</comment>
<accession>A0AAW1UXD1</accession>
<dbReference type="Proteomes" id="UP001431783">
    <property type="component" value="Unassembled WGS sequence"/>
</dbReference>
<protein>
    <submittedName>
        <fullName evidence="2">Uncharacterized protein</fullName>
    </submittedName>
</protein>